<reference evidence="5 6" key="1">
    <citation type="submission" date="2015-09" db="EMBL/GenBank/DDBJ databases">
        <title>A metagenomics-based metabolic model of nitrate-dependent anaerobic oxidation of methane by Methanoperedens-like archaea.</title>
        <authorList>
            <person name="Arshad A."/>
            <person name="Speth D.R."/>
            <person name="De Graaf R.M."/>
            <person name="Op Den Camp H.J."/>
            <person name="Jetten M.S."/>
            <person name="Welte C.U."/>
        </authorList>
    </citation>
    <scope>NUCLEOTIDE SEQUENCE [LARGE SCALE GENOMIC DNA]</scope>
</reference>
<keyword evidence="3" id="KW-0472">Membrane</keyword>
<dbReference type="Gene3D" id="3.90.550.10">
    <property type="entry name" value="Spore Coat Polysaccharide Biosynthesis Protein SpsA, Chain A"/>
    <property type="match status" value="1"/>
</dbReference>
<sequence length="479" mass="53970">MNYDKALINSKLSIYIYSIDYVGIRATMKSTRLSLSVIVLVLTLTSIIPASASVFDTLEQFRIPDYIQVPKFNFSMVPDFNLSIATLLFYGMLSILIFRLASFGFLSFVDTFIKRKGKIDKFLKMSIIIPAYNEEVTIASCIKSMLSLNYPSYEVIVIDDGSSDNTFREASKYSEKGVKVIRQKNTGKPGAINTGIQNSSGEVVITVDADSKLHPDALTWICRRFSSNPRLGAVAGNVKIDKPTGLLKTLQSLEYTTSINLGRKSQSMLHCVMIVPGAIAALKTSVLREVGYFPSDTFAEDFDITMKILRAGYHVEYESHAIAFTQAPESVEDFLKQRRRWYRGMTQVLSKYQGMYLNPRYGAAGIFGVPYMWLGVSSYLINMFLLFMLLIDTFSYMVSFSGNDLNLLASGMLTYWAMTIGISVYAVIIDPMPKLRELIASPLYLFYNVFIDSVGLMALIEEILNLAMRWEKPKREELE</sequence>
<keyword evidence="3" id="KW-0812">Transmembrane</keyword>
<feature type="transmembrane region" description="Helical" evidence="3">
    <location>
        <begin position="444"/>
        <end position="464"/>
    </location>
</feature>
<keyword evidence="2 5" id="KW-0808">Transferase</keyword>
<dbReference type="InterPro" id="IPR029044">
    <property type="entry name" value="Nucleotide-diphossugar_trans"/>
</dbReference>
<evidence type="ECO:0000313" key="6">
    <source>
        <dbReference type="Proteomes" id="UP000050360"/>
    </source>
</evidence>
<dbReference type="PANTHER" id="PTHR43630:SF1">
    <property type="entry name" value="POLY-BETA-1,6-N-ACETYL-D-GLUCOSAMINE SYNTHASE"/>
    <property type="match status" value="1"/>
</dbReference>
<evidence type="ECO:0000256" key="2">
    <source>
        <dbReference type="ARBA" id="ARBA00022679"/>
    </source>
</evidence>
<protein>
    <submittedName>
        <fullName evidence="5">Glucosaminyltransferase</fullName>
    </submittedName>
</protein>
<evidence type="ECO:0000256" key="3">
    <source>
        <dbReference type="SAM" id="Phobius"/>
    </source>
</evidence>
<feature type="transmembrane region" description="Helical" evidence="3">
    <location>
        <begin position="33"/>
        <end position="55"/>
    </location>
</feature>
<comment type="caution">
    <text evidence="5">The sequence shown here is derived from an EMBL/GenBank/DDBJ whole genome shotgun (WGS) entry which is preliminary data.</text>
</comment>
<gene>
    <name evidence="5" type="primary">icaA_1</name>
    <name evidence="5" type="ORF">MPEBLZ_01493</name>
</gene>
<proteinExistence type="predicted"/>
<name>A0A0P7ZJD3_9EURY</name>
<feature type="transmembrane region" description="Helical" evidence="3">
    <location>
        <begin position="87"/>
        <end position="109"/>
    </location>
</feature>
<feature type="transmembrane region" description="Helical" evidence="3">
    <location>
        <begin position="405"/>
        <end position="429"/>
    </location>
</feature>
<evidence type="ECO:0000259" key="4">
    <source>
        <dbReference type="Pfam" id="PF00535"/>
    </source>
</evidence>
<dbReference type="Pfam" id="PF00535">
    <property type="entry name" value="Glycos_transf_2"/>
    <property type="match status" value="1"/>
</dbReference>
<dbReference type="PANTHER" id="PTHR43630">
    <property type="entry name" value="POLY-BETA-1,6-N-ACETYL-D-GLUCOSAMINE SYNTHASE"/>
    <property type="match status" value="1"/>
</dbReference>
<evidence type="ECO:0000313" key="5">
    <source>
        <dbReference type="EMBL" id="KPQ43910.1"/>
    </source>
</evidence>
<dbReference type="AlphaFoldDB" id="A0A0P7ZJD3"/>
<keyword evidence="1" id="KW-0328">Glycosyltransferase</keyword>
<dbReference type="Proteomes" id="UP000050360">
    <property type="component" value="Unassembled WGS sequence"/>
</dbReference>
<accession>A0A0P7ZJD3</accession>
<dbReference type="SUPFAM" id="SSF53448">
    <property type="entry name" value="Nucleotide-diphospho-sugar transferases"/>
    <property type="match status" value="1"/>
</dbReference>
<dbReference type="GO" id="GO:0016757">
    <property type="term" value="F:glycosyltransferase activity"/>
    <property type="evidence" value="ECO:0007669"/>
    <property type="project" value="UniProtKB-KW"/>
</dbReference>
<dbReference type="InterPro" id="IPR001173">
    <property type="entry name" value="Glyco_trans_2-like"/>
</dbReference>
<dbReference type="EMBL" id="LKCM01000120">
    <property type="protein sequence ID" value="KPQ43910.1"/>
    <property type="molecule type" value="Genomic_DNA"/>
</dbReference>
<organism evidence="5 6">
    <name type="scientific">Candidatus Methanoperedens nitratireducens</name>
    <dbReference type="NCBI Taxonomy" id="1392998"/>
    <lineage>
        <taxon>Archaea</taxon>
        <taxon>Methanobacteriati</taxon>
        <taxon>Methanobacteriota</taxon>
        <taxon>Stenosarchaea group</taxon>
        <taxon>Methanomicrobia</taxon>
        <taxon>Methanosarcinales</taxon>
        <taxon>ANME-2 cluster</taxon>
        <taxon>Candidatus Methanoperedentaceae</taxon>
        <taxon>Candidatus Methanoperedens</taxon>
    </lineage>
</organism>
<evidence type="ECO:0000256" key="1">
    <source>
        <dbReference type="ARBA" id="ARBA00022676"/>
    </source>
</evidence>
<dbReference type="CDD" id="cd06423">
    <property type="entry name" value="CESA_like"/>
    <property type="match status" value="1"/>
</dbReference>
<feature type="domain" description="Glycosyltransferase 2-like" evidence="4">
    <location>
        <begin position="126"/>
        <end position="289"/>
    </location>
</feature>
<keyword evidence="3" id="KW-1133">Transmembrane helix</keyword>